<keyword evidence="9 12" id="KW-0472">Membrane</keyword>
<evidence type="ECO:0000256" key="1">
    <source>
        <dbReference type="ARBA" id="ARBA00004141"/>
    </source>
</evidence>
<feature type="transmembrane region" description="Helical" evidence="12">
    <location>
        <begin position="6"/>
        <end position="27"/>
    </location>
</feature>
<feature type="transmembrane region" description="Helical" evidence="12">
    <location>
        <begin position="411"/>
        <end position="438"/>
    </location>
</feature>
<dbReference type="InterPro" id="IPR017871">
    <property type="entry name" value="ABC_transporter-like_CS"/>
</dbReference>
<evidence type="ECO:0000256" key="9">
    <source>
        <dbReference type="ARBA" id="ARBA00023136"/>
    </source>
</evidence>
<dbReference type="InterPro" id="IPR027417">
    <property type="entry name" value="P-loop_NTPase"/>
</dbReference>
<evidence type="ECO:0000313" key="16">
    <source>
        <dbReference type="Proteomes" id="UP000326924"/>
    </source>
</evidence>
<dbReference type="CDD" id="cd03244">
    <property type="entry name" value="ABCC_MRP_domain2"/>
    <property type="match status" value="1"/>
</dbReference>
<dbReference type="InterPro" id="IPR036640">
    <property type="entry name" value="ABC1_TM_sf"/>
</dbReference>
<keyword evidence="3" id="KW-0813">Transport</keyword>
<dbReference type="InParanoid" id="A0A5J5EIA2"/>
<comment type="caution">
    <text evidence="15">The sequence shown here is derived from an EMBL/GenBank/DDBJ whole genome shotgun (WGS) entry which is preliminary data.</text>
</comment>
<dbReference type="Gene3D" id="1.20.1560.10">
    <property type="entry name" value="ABC transporter type 1, transmembrane domain"/>
    <property type="match status" value="2"/>
</dbReference>
<gene>
    <name evidence="15" type="ORF">FN846DRAFT_912398</name>
</gene>
<dbReference type="CDD" id="cd18596">
    <property type="entry name" value="ABC_6TM_VMR1_D1_like"/>
    <property type="match status" value="1"/>
</dbReference>
<keyword evidence="15" id="KW-0378">Hydrolase</keyword>
<dbReference type="FunFam" id="3.40.50.300:FF:000825">
    <property type="entry name" value="ABC bile acid transporter"/>
    <property type="match status" value="1"/>
</dbReference>
<evidence type="ECO:0000256" key="6">
    <source>
        <dbReference type="ARBA" id="ARBA00022741"/>
    </source>
</evidence>
<feature type="transmembrane region" description="Helical" evidence="12">
    <location>
        <begin position="1069"/>
        <end position="1090"/>
    </location>
</feature>
<dbReference type="GO" id="GO:0005737">
    <property type="term" value="C:cytoplasm"/>
    <property type="evidence" value="ECO:0007669"/>
    <property type="project" value="UniProtKB-ARBA"/>
</dbReference>
<keyword evidence="8 12" id="KW-1133">Transmembrane helix</keyword>
<feature type="transmembrane region" description="Helical" evidence="12">
    <location>
        <begin position="1208"/>
        <end position="1229"/>
    </location>
</feature>
<feature type="transmembrane region" description="Helical" evidence="12">
    <location>
        <begin position="318"/>
        <end position="343"/>
    </location>
</feature>
<dbReference type="OrthoDB" id="6500128at2759"/>
<dbReference type="PROSITE" id="PS51257">
    <property type="entry name" value="PROKAR_LIPOPROTEIN"/>
    <property type="match status" value="1"/>
</dbReference>
<keyword evidence="16" id="KW-1185">Reference proteome</keyword>
<evidence type="ECO:0000256" key="7">
    <source>
        <dbReference type="ARBA" id="ARBA00022840"/>
    </source>
</evidence>
<dbReference type="SUPFAM" id="SSF90123">
    <property type="entry name" value="ABC transporter transmembrane region"/>
    <property type="match status" value="2"/>
</dbReference>
<evidence type="ECO:0000256" key="8">
    <source>
        <dbReference type="ARBA" id="ARBA00022989"/>
    </source>
</evidence>
<feature type="domain" description="ABC transmembrane type-1" evidence="14">
    <location>
        <begin position="401"/>
        <end position="581"/>
    </location>
</feature>
<feature type="region of interest" description="Disordered" evidence="11">
    <location>
        <begin position="865"/>
        <end position="896"/>
    </location>
</feature>
<feature type="transmembrane region" description="Helical" evidence="12">
    <location>
        <begin position="1181"/>
        <end position="1202"/>
    </location>
</feature>
<keyword evidence="10" id="KW-0325">Glycoprotein</keyword>
<comment type="similarity">
    <text evidence="2">Belongs to the ABC transporter superfamily. ABCC family. Conjugate transporter (TC 3.A.1.208) subfamily.</text>
</comment>
<dbReference type="GO" id="GO:0016020">
    <property type="term" value="C:membrane"/>
    <property type="evidence" value="ECO:0007669"/>
    <property type="project" value="UniProtKB-SubCell"/>
</dbReference>
<evidence type="ECO:0000259" key="14">
    <source>
        <dbReference type="PROSITE" id="PS50929"/>
    </source>
</evidence>
<feature type="transmembrane region" description="Helical" evidence="12">
    <location>
        <begin position="520"/>
        <end position="549"/>
    </location>
</feature>
<dbReference type="InterPro" id="IPR003593">
    <property type="entry name" value="AAA+_ATPase"/>
</dbReference>
<dbReference type="CDD" id="cd03250">
    <property type="entry name" value="ABCC_MRP_domain1"/>
    <property type="match status" value="1"/>
</dbReference>
<keyword evidence="7" id="KW-0067">ATP-binding</keyword>
<dbReference type="Gene3D" id="3.40.50.300">
    <property type="entry name" value="P-loop containing nucleotide triphosphate hydrolases"/>
    <property type="match status" value="2"/>
</dbReference>
<feature type="transmembrane region" description="Helical" evidence="12">
    <location>
        <begin position="1096"/>
        <end position="1117"/>
    </location>
</feature>
<feature type="transmembrane region" description="Helical" evidence="12">
    <location>
        <begin position="172"/>
        <end position="192"/>
    </location>
</feature>
<evidence type="ECO:0000256" key="2">
    <source>
        <dbReference type="ARBA" id="ARBA00009726"/>
    </source>
</evidence>
<dbReference type="PROSITE" id="PS50929">
    <property type="entry name" value="ABC_TM1F"/>
    <property type="match status" value="2"/>
</dbReference>
<protein>
    <submittedName>
        <fullName evidence="15">P-loop containing nucleoside triphosphate hydrolase protein</fullName>
    </submittedName>
</protein>
<dbReference type="PROSITE" id="PS50893">
    <property type="entry name" value="ABC_TRANSPORTER_2"/>
    <property type="match status" value="2"/>
</dbReference>
<evidence type="ECO:0000313" key="15">
    <source>
        <dbReference type="EMBL" id="KAA8894873.1"/>
    </source>
</evidence>
<dbReference type="Pfam" id="PF00005">
    <property type="entry name" value="ABC_tran"/>
    <property type="match status" value="2"/>
</dbReference>
<feature type="transmembrane region" description="Helical" evidence="12">
    <location>
        <begin position="280"/>
        <end position="298"/>
    </location>
</feature>
<evidence type="ECO:0000256" key="12">
    <source>
        <dbReference type="SAM" id="Phobius"/>
    </source>
</evidence>
<feature type="transmembrane region" description="Helical" evidence="12">
    <location>
        <begin position="142"/>
        <end position="160"/>
    </location>
</feature>
<sequence length="1541" mass="171597">MSFYRAAEIIVVSLSAIIIFGLTLSCLPQRIKLFGSTGKRPDELSANELYEDEDGVATPESMARYIVRPQKIVILLAAFCGLGFSLASGINATVKNAEPKFAGLDLGLLTAWIFTADWLCMFVQAIFLYIEKDCGPIFGHCRRIFSLSMVLLSAQAALLLMKPIASTNVVEFWLPTAQIASVLILSLASAFIPRRPDVYFDGHLVDGMRTGSLFSRYTFYWGSALLKKAAEKGHLNEDDLPGLDRARRAERLLEEFNAIHKSPDLYWQIFKAHWRNFMRTWIATLVGVMTTFTPPVILNRLLFCLERRDKGESDGNTVWFWVAALGIIKLFEAVLLAYVYWVCFMGLMIPIRNQLSAVVFSKTFRKKDVKGLQKESERNDQEPTKADEDEVELQNMKQGAINLLAVDSDRIALFCAMSNVFVESFFGTMLGFVFVVFILGWQSLLAGILVIVLTTPMNIYSTKKYSKAQDELMQIRDKKMAVVSEALQGIRQIKFSALEDKWEDRIRGVREEELRTLRTVVLADVTVLSVWVINPIFLSATALSVYAIIHGSMSPSVAFSALAVFGELEWTLSIVPEMVTDAFDALVSVGRIKKYLDSAEKEPIITDSSRIAMVDATVAWAADTEDETDRFCLRNINLEFPLGELSLVSGRTGSGKSLLLSALLGEADLISGRIEMPPVPLAVERFDFKANPSNWILPNAVAYVSQIPWIENGSIRDNIVFGLPFNEPRYNKTLDACALTQDMESLSDGDRTEIGSNGINLSGGQRWRVSFARAAYSRAGILILDDIFSAVDAHVGKQIFENGLTGELMHGRTRILVTHHLKLCISQAAYAVFLQNGSIENAGAVAELQERGILERIIARAKDGDHEAEEQIHEEENELKRSTTRESNMSRHADHVADTPMPTARQFIQDEERERGAVKWSIYNAYLDASGGLWVWILAVSFFASQEALTLGKQYWIKIWTSQAETSASVLREHSLIQYSLQRISAVIEENHSLVYWIGTYTAISLVICIVGTAKYAYVYLTSLRASRGLFENMLRVILRAPLRWLDTVPTGRILNRFNKDFETVDSRLANDIAFLFWNIFGVIGVNLAAVYLSPYIMVIAIIGLAVNVHYAVYYLAGAREVKRLESNSRSPIFELFGATLSGVATIRAFGRVQEYTDKMFSRLDVYHQRTFYNWLFNRWVGLRMCVVGAVFAMLVGTAVTITPGIDAALAGFALSFALNYTGNVIWALRRYANMELDMNSTERIVEYTTLPIEDQGGVHPPAAWPTEGRVEVEDLVVSYAPELPPVLKGISFDVKPRERIGIVGRTGAGKSSLTLALFQFIRASSGSIFIDGIDISKINLRDLRSRLAIIPQDPVLFSGTIRSNLDTFNEYSDEDLQEALQRVHLVQPSSGSESGTATPGSDDNANVFASLDSKVSEGGLNLSQGQRQLLCLARAIVSRPKILVLDEATSAVDMETDALIQKSIREEFTECSTLVIAHRLQTVVDYDRILVLGDGKVLEFDSPWNLILSKGAFYDMVQHSGEAEALEVIARKAAEKGISS</sequence>
<feature type="transmembrane region" description="Helical" evidence="12">
    <location>
        <begin position="72"/>
        <end position="94"/>
    </location>
</feature>
<evidence type="ECO:0000256" key="11">
    <source>
        <dbReference type="SAM" id="MobiDB-lite"/>
    </source>
</evidence>
<dbReference type="PROSITE" id="PS00211">
    <property type="entry name" value="ABC_TRANSPORTER_1"/>
    <property type="match status" value="1"/>
</dbReference>
<evidence type="ECO:0000256" key="5">
    <source>
        <dbReference type="ARBA" id="ARBA00022737"/>
    </source>
</evidence>
<keyword evidence="5" id="KW-0677">Repeat</keyword>
<evidence type="ECO:0000256" key="3">
    <source>
        <dbReference type="ARBA" id="ARBA00022448"/>
    </source>
</evidence>
<dbReference type="GO" id="GO:0005524">
    <property type="term" value="F:ATP binding"/>
    <property type="evidence" value="ECO:0007669"/>
    <property type="project" value="UniProtKB-KW"/>
</dbReference>
<dbReference type="PANTHER" id="PTHR24223:SF456">
    <property type="entry name" value="MULTIDRUG RESISTANCE-ASSOCIATED PROTEIN LETHAL(2)03659"/>
    <property type="match status" value="1"/>
</dbReference>
<reference evidence="15 16" key="1">
    <citation type="submission" date="2019-09" db="EMBL/GenBank/DDBJ databases">
        <title>Draft genome of the ectomycorrhizal ascomycete Sphaerosporella brunnea.</title>
        <authorList>
            <consortium name="DOE Joint Genome Institute"/>
            <person name="Benucci G.M."/>
            <person name="Marozzi G."/>
            <person name="Antonielli L."/>
            <person name="Sanchez S."/>
            <person name="Marco P."/>
            <person name="Wang X."/>
            <person name="Falini L.B."/>
            <person name="Barry K."/>
            <person name="Haridas S."/>
            <person name="Lipzen A."/>
            <person name="Labutti K."/>
            <person name="Grigoriev I.V."/>
            <person name="Murat C."/>
            <person name="Martin F."/>
            <person name="Albertini E."/>
            <person name="Donnini D."/>
            <person name="Bonito G."/>
        </authorList>
    </citation>
    <scope>NUCLEOTIDE SEQUENCE [LARGE SCALE GENOMIC DNA]</scope>
    <source>
        <strain evidence="15 16">Sb_GMNB300</strain>
    </source>
</reference>
<keyword evidence="6" id="KW-0547">Nucleotide-binding</keyword>
<dbReference type="InterPro" id="IPR050173">
    <property type="entry name" value="ABC_transporter_C-like"/>
</dbReference>
<feature type="domain" description="ABC transporter" evidence="13">
    <location>
        <begin position="1271"/>
        <end position="1520"/>
    </location>
</feature>
<keyword evidence="4 12" id="KW-0812">Transmembrane</keyword>
<feature type="domain" description="ABC transmembrane type-1" evidence="14">
    <location>
        <begin position="937"/>
        <end position="1237"/>
    </location>
</feature>
<feature type="transmembrane region" description="Helical" evidence="12">
    <location>
        <begin position="444"/>
        <end position="461"/>
    </location>
</feature>
<dbReference type="Pfam" id="PF00664">
    <property type="entry name" value="ABC_membrane"/>
    <property type="match status" value="2"/>
</dbReference>
<feature type="domain" description="ABC transporter" evidence="13">
    <location>
        <begin position="611"/>
        <end position="861"/>
    </location>
</feature>
<proteinExistence type="inferred from homology"/>
<accession>A0A5J5EIA2</accession>
<name>A0A5J5EIA2_9PEZI</name>
<dbReference type="SMART" id="SM00382">
    <property type="entry name" value="AAA"/>
    <property type="match status" value="2"/>
</dbReference>
<dbReference type="PANTHER" id="PTHR24223">
    <property type="entry name" value="ATP-BINDING CASSETTE SUB-FAMILY C"/>
    <property type="match status" value="1"/>
</dbReference>
<dbReference type="SUPFAM" id="SSF52540">
    <property type="entry name" value="P-loop containing nucleoside triphosphate hydrolases"/>
    <property type="match status" value="2"/>
</dbReference>
<evidence type="ECO:0000259" key="13">
    <source>
        <dbReference type="PROSITE" id="PS50893"/>
    </source>
</evidence>
<dbReference type="GO" id="GO:0016887">
    <property type="term" value="F:ATP hydrolysis activity"/>
    <property type="evidence" value="ECO:0007669"/>
    <property type="project" value="InterPro"/>
</dbReference>
<evidence type="ECO:0000256" key="10">
    <source>
        <dbReference type="ARBA" id="ARBA00023180"/>
    </source>
</evidence>
<dbReference type="CDD" id="cd18604">
    <property type="entry name" value="ABC_6TM_VMR1_D2_like"/>
    <property type="match status" value="1"/>
</dbReference>
<dbReference type="EMBL" id="VXIS01000304">
    <property type="protein sequence ID" value="KAA8894873.1"/>
    <property type="molecule type" value="Genomic_DNA"/>
</dbReference>
<feature type="transmembrane region" description="Helical" evidence="12">
    <location>
        <begin position="106"/>
        <end position="130"/>
    </location>
</feature>
<feature type="compositionally biased region" description="Basic and acidic residues" evidence="11">
    <location>
        <begin position="878"/>
        <end position="896"/>
    </location>
</feature>
<comment type="subcellular location">
    <subcellularLocation>
        <location evidence="1">Membrane</location>
        <topology evidence="1">Multi-pass membrane protein</topology>
    </subcellularLocation>
</comment>
<dbReference type="GO" id="GO:0140359">
    <property type="term" value="F:ABC-type transporter activity"/>
    <property type="evidence" value="ECO:0007669"/>
    <property type="project" value="InterPro"/>
</dbReference>
<dbReference type="InterPro" id="IPR003439">
    <property type="entry name" value="ABC_transporter-like_ATP-bd"/>
</dbReference>
<organism evidence="15 16">
    <name type="scientific">Sphaerosporella brunnea</name>
    <dbReference type="NCBI Taxonomy" id="1250544"/>
    <lineage>
        <taxon>Eukaryota</taxon>
        <taxon>Fungi</taxon>
        <taxon>Dikarya</taxon>
        <taxon>Ascomycota</taxon>
        <taxon>Pezizomycotina</taxon>
        <taxon>Pezizomycetes</taxon>
        <taxon>Pezizales</taxon>
        <taxon>Pyronemataceae</taxon>
        <taxon>Sphaerosporella</taxon>
    </lineage>
</organism>
<dbReference type="InterPro" id="IPR011527">
    <property type="entry name" value="ABC1_TM_dom"/>
</dbReference>
<feature type="transmembrane region" description="Helical" evidence="12">
    <location>
        <begin position="994"/>
        <end position="1018"/>
    </location>
</feature>
<dbReference type="FunFam" id="3.40.50.300:FF:000565">
    <property type="entry name" value="ABC bile acid transporter"/>
    <property type="match status" value="1"/>
</dbReference>
<dbReference type="Proteomes" id="UP000326924">
    <property type="component" value="Unassembled WGS sequence"/>
</dbReference>
<evidence type="ECO:0000256" key="4">
    <source>
        <dbReference type="ARBA" id="ARBA00022692"/>
    </source>
</evidence>
<dbReference type="FunFam" id="1.20.1560.10:FF:000013">
    <property type="entry name" value="ABC transporter C family member 2"/>
    <property type="match status" value="1"/>
</dbReference>